<evidence type="ECO:0000256" key="3">
    <source>
        <dbReference type="ARBA" id="ARBA00022806"/>
    </source>
</evidence>
<dbReference type="GO" id="GO:0003676">
    <property type="term" value="F:nucleic acid binding"/>
    <property type="evidence" value="ECO:0007669"/>
    <property type="project" value="InterPro"/>
</dbReference>
<feature type="region of interest" description="Disordered" evidence="5">
    <location>
        <begin position="807"/>
        <end position="827"/>
    </location>
</feature>
<dbReference type="Proteomes" id="UP000646365">
    <property type="component" value="Unassembled WGS sequence"/>
</dbReference>
<dbReference type="SUPFAM" id="SSF52540">
    <property type="entry name" value="P-loop containing nucleoside triphosphate hydrolases"/>
    <property type="match status" value="1"/>
</dbReference>
<sequence length="827" mass="88214">MADPLSALPPDLPIRAALPQLLTALAQGSNAVLQAPPGAGKTTGVPLALLGEAWLGTAKILMLEPRRLAARAAARRMAQLLGEPVGETVGYRVRLETRVTRRTRIEVITDGVFTRMIQDDPGLDGVGCVLFDEFHERRLETDLGLALCLDAQGGLRPDLRLVAMSATLDAAPVAALMGEAPVVTSEGRAFPVEIRHLPAPASGRLAEAVADAVAQALNEPGGLLVFLPGGGEIRRVQRLLDGRRLPDGTDVLPLYGDLDPAAQDRALSPAPPGRRKIVLSTSIAETSLTIDGVRQVIDAGLARQSRYDPRTGMVRLETSRVSQAGATQRTGRAGRTEPGIAWRLWPEAQHRALPARPEPEIALADLAPLALELAEWGLADESSLKLLDPPNPAAFATARRLLADLGALDEAGRLTGHGRRMAELGLTPRLAHMVLAAAEEGIGVLATAIAAALDERDIAGRDADLRARLEQIARPGGNDAARRAREIARRLARQLDVPWGAIDPAGAGAVLALAYPDRIAKRRPEAGRFRLSGGQGAFLPEADPLAAADYLAVADLDGQAPDARIWLAAPLTQAELELALGARIRTDDEVVFEPATRSVQARRRRRLGALVLGDAPLAKPAPEAITAALLDGIRQVGLATLPWTEAAETFRLRVAFVARLDEAGDWPVLDDAALLASLDDWLAPALEGKRSLGDLAGLDLLALLRDRLDWNQLQALDRLAPTHVTVPSGSRIAIDYSADDTPVLAVKLQEMFGLADTPTIAGGRVRLKLHLLSPARRPIQVTSDLGGFWAGSYKAVRADLRGRYPRHPWPENPLEALPTARAKPRGT</sequence>
<evidence type="ECO:0000256" key="4">
    <source>
        <dbReference type="ARBA" id="ARBA00022840"/>
    </source>
</evidence>
<dbReference type="PANTHER" id="PTHR43519:SF1">
    <property type="entry name" value="ATP-DEPENDENT RNA HELICASE HRPB"/>
    <property type="match status" value="1"/>
</dbReference>
<evidence type="ECO:0000313" key="9">
    <source>
        <dbReference type="Proteomes" id="UP000646365"/>
    </source>
</evidence>
<dbReference type="SMART" id="SM00487">
    <property type="entry name" value="DEXDc"/>
    <property type="match status" value="1"/>
</dbReference>
<dbReference type="SMART" id="SM00847">
    <property type="entry name" value="HA2"/>
    <property type="match status" value="1"/>
</dbReference>
<keyword evidence="2" id="KW-0378">Hydrolase</keyword>
<dbReference type="CDD" id="cd18791">
    <property type="entry name" value="SF2_C_RHA"/>
    <property type="match status" value="1"/>
</dbReference>
<keyword evidence="4" id="KW-0067">ATP-binding</keyword>
<reference evidence="8" key="1">
    <citation type="journal article" date="2014" name="Int. J. Syst. Evol. Microbiol.">
        <title>Complete genome sequence of Corynebacterium casei LMG S-19264T (=DSM 44701T), isolated from a smear-ripened cheese.</title>
        <authorList>
            <consortium name="US DOE Joint Genome Institute (JGI-PGF)"/>
            <person name="Walter F."/>
            <person name="Albersmeier A."/>
            <person name="Kalinowski J."/>
            <person name="Ruckert C."/>
        </authorList>
    </citation>
    <scope>NUCLEOTIDE SEQUENCE</scope>
    <source>
        <strain evidence="8">CGMCC 1.15725</strain>
    </source>
</reference>
<proteinExistence type="predicted"/>
<dbReference type="Pfam" id="PF00270">
    <property type="entry name" value="DEAD"/>
    <property type="match status" value="1"/>
</dbReference>
<dbReference type="Pfam" id="PF08482">
    <property type="entry name" value="HrpB_C"/>
    <property type="match status" value="1"/>
</dbReference>
<dbReference type="NCBIfam" id="TIGR01970">
    <property type="entry name" value="DEAH_box_HrpB"/>
    <property type="match status" value="1"/>
</dbReference>
<dbReference type="AlphaFoldDB" id="A0A8J2YTX7"/>
<dbReference type="Gene3D" id="3.40.50.300">
    <property type="entry name" value="P-loop containing nucleotide triphosphate hydrolases"/>
    <property type="match status" value="2"/>
</dbReference>
<protein>
    <submittedName>
        <fullName evidence="8">ATP-dependent helicase HrpB</fullName>
    </submittedName>
</protein>
<dbReference type="Gene3D" id="1.20.120.1080">
    <property type="match status" value="1"/>
</dbReference>
<dbReference type="SMART" id="SM00490">
    <property type="entry name" value="HELICc"/>
    <property type="match status" value="1"/>
</dbReference>
<dbReference type="PIRSF" id="PIRSF005496">
    <property type="entry name" value="ATP_hel_hrpB"/>
    <property type="match status" value="1"/>
</dbReference>
<dbReference type="InterPro" id="IPR013689">
    <property type="entry name" value="RNA_helicase_ATP-dep_HrpB_C"/>
</dbReference>
<dbReference type="PROSITE" id="PS51194">
    <property type="entry name" value="HELICASE_CTER"/>
    <property type="match status" value="1"/>
</dbReference>
<dbReference type="Pfam" id="PF04408">
    <property type="entry name" value="WHD_HA2"/>
    <property type="match status" value="1"/>
</dbReference>
<accession>A0A8J2YTX7</accession>
<organism evidence="8 9">
    <name type="scientific">Aliidongia dinghuensis</name>
    <dbReference type="NCBI Taxonomy" id="1867774"/>
    <lineage>
        <taxon>Bacteria</taxon>
        <taxon>Pseudomonadati</taxon>
        <taxon>Pseudomonadota</taxon>
        <taxon>Alphaproteobacteria</taxon>
        <taxon>Rhodospirillales</taxon>
        <taxon>Dongiaceae</taxon>
        <taxon>Aliidongia</taxon>
    </lineage>
</organism>
<feature type="domain" description="Helicase ATP-binding" evidence="6">
    <location>
        <begin position="22"/>
        <end position="186"/>
    </location>
</feature>
<comment type="caution">
    <text evidence="8">The sequence shown here is derived from an EMBL/GenBank/DDBJ whole genome shotgun (WGS) entry which is preliminary data.</text>
</comment>
<dbReference type="InterPro" id="IPR001650">
    <property type="entry name" value="Helicase_C-like"/>
</dbReference>
<dbReference type="PANTHER" id="PTHR43519">
    <property type="entry name" value="ATP-DEPENDENT RNA HELICASE HRPB"/>
    <property type="match status" value="1"/>
</dbReference>
<feature type="domain" description="Helicase C-terminal" evidence="7">
    <location>
        <begin position="208"/>
        <end position="377"/>
    </location>
</feature>
<keyword evidence="1" id="KW-0547">Nucleotide-binding</keyword>
<dbReference type="GO" id="GO:0005524">
    <property type="term" value="F:ATP binding"/>
    <property type="evidence" value="ECO:0007669"/>
    <property type="project" value="UniProtKB-KW"/>
</dbReference>
<dbReference type="CDD" id="cd17990">
    <property type="entry name" value="DEXHc_HrpB"/>
    <property type="match status" value="1"/>
</dbReference>
<dbReference type="Pfam" id="PF00271">
    <property type="entry name" value="Helicase_C"/>
    <property type="match status" value="1"/>
</dbReference>
<evidence type="ECO:0000259" key="6">
    <source>
        <dbReference type="PROSITE" id="PS51192"/>
    </source>
</evidence>
<keyword evidence="3 8" id="KW-0347">Helicase</keyword>
<evidence type="ECO:0000256" key="2">
    <source>
        <dbReference type="ARBA" id="ARBA00022801"/>
    </source>
</evidence>
<dbReference type="InterPro" id="IPR027417">
    <property type="entry name" value="P-loop_NTPase"/>
</dbReference>
<evidence type="ECO:0000313" key="8">
    <source>
        <dbReference type="EMBL" id="GGF21413.1"/>
    </source>
</evidence>
<evidence type="ECO:0000259" key="7">
    <source>
        <dbReference type="PROSITE" id="PS51194"/>
    </source>
</evidence>
<dbReference type="InterPro" id="IPR048333">
    <property type="entry name" value="HA2_WH"/>
</dbReference>
<evidence type="ECO:0000256" key="1">
    <source>
        <dbReference type="ARBA" id="ARBA00022741"/>
    </source>
</evidence>
<dbReference type="EMBL" id="BMJQ01000007">
    <property type="protein sequence ID" value="GGF21413.1"/>
    <property type="molecule type" value="Genomic_DNA"/>
</dbReference>
<dbReference type="InterPro" id="IPR010225">
    <property type="entry name" value="HrpB"/>
</dbReference>
<dbReference type="GO" id="GO:0016787">
    <property type="term" value="F:hydrolase activity"/>
    <property type="evidence" value="ECO:0007669"/>
    <property type="project" value="UniProtKB-KW"/>
</dbReference>
<gene>
    <name evidence="8" type="ORF">GCM10011611_29350</name>
</gene>
<dbReference type="GO" id="GO:0004386">
    <property type="term" value="F:helicase activity"/>
    <property type="evidence" value="ECO:0007669"/>
    <property type="project" value="UniProtKB-KW"/>
</dbReference>
<dbReference type="RefSeq" id="WP_189046992.1">
    <property type="nucleotide sequence ID" value="NZ_BMJQ01000007.1"/>
</dbReference>
<dbReference type="FunFam" id="3.40.50.300:FF:002125">
    <property type="entry name" value="ATP-dependent helicase HrpB"/>
    <property type="match status" value="1"/>
</dbReference>
<dbReference type="InterPro" id="IPR007502">
    <property type="entry name" value="Helicase-assoc_dom"/>
</dbReference>
<name>A0A8J2YTX7_9PROT</name>
<evidence type="ECO:0000256" key="5">
    <source>
        <dbReference type="SAM" id="MobiDB-lite"/>
    </source>
</evidence>
<reference evidence="8" key="2">
    <citation type="submission" date="2020-09" db="EMBL/GenBank/DDBJ databases">
        <authorList>
            <person name="Sun Q."/>
            <person name="Zhou Y."/>
        </authorList>
    </citation>
    <scope>NUCLEOTIDE SEQUENCE</scope>
    <source>
        <strain evidence="8">CGMCC 1.15725</strain>
    </source>
</reference>
<keyword evidence="9" id="KW-1185">Reference proteome</keyword>
<dbReference type="PROSITE" id="PS51192">
    <property type="entry name" value="HELICASE_ATP_BIND_1"/>
    <property type="match status" value="1"/>
</dbReference>
<dbReference type="InterPro" id="IPR014001">
    <property type="entry name" value="Helicase_ATP-bd"/>
</dbReference>
<dbReference type="InterPro" id="IPR049614">
    <property type="entry name" value="HrpB_DEXH"/>
</dbReference>
<dbReference type="InterPro" id="IPR011545">
    <property type="entry name" value="DEAD/DEAH_box_helicase_dom"/>
</dbReference>